<evidence type="ECO:0000256" key="1">
    <source>
        <dbReference type="SAM" id="SignalP"/>
    </source>
</evidence>
<dbReference type="Pfam" id="PF11984">
    <property type="entry name" value="DUF3485"/>
    <property type="match status" value="1"/>
</dbReference>
<dbReference type="InterPro" id="IPR014263">
    <property type="entry name" value="Methanolan_biosynth_EpsI"/>
</dbReference>
<evidence type="ECO:0000313" key="3">
    <source>
        <dbReference type="EMBL" id="XBH07526.1"/>
    </source>
</evidence>
<accession>A0AAU7CQU4</accession>
<feature type="chain" id="PRO_5043963803" evidence="1">
    <location>
        <begin position="23"/>
        <end position="224"/>
    </location>
</feature>
<gene>
    <name evidence="3" type="ORF">V5E97_16245</name>
</gene>
<dbReference type="AlphaFoldDB" id="A0AAU7CQU4"/>
<evidence type="ECO:0000259" key="2">
    <source>
        <dbReference type="Pfam" id="PF11984"/>
    </source>
</evidence>
<protein>
    <submittedName>
        <fullName evidence="3">EpsI family protein</fullName>
    </submittedName>
</protein>
<feature type="signal peptide" evidence="1">
    <location>
        <begin position="1"/>
        <end position="22"/>
    </location>
</feature>
<dbReference type="EMBL" id="CP155447">
    <property type="protein sequence ID" value="XBH07526.1"/>
    <property type="molecule type" value="Genomic_DNA"/>
</dbReference>
<proteinExistence type="predicted"/>
<sequence>MSPMRRVLLCGLILTCGLAAQASLESYTKIERPPLRRSLATLPYELGNWVGRDKVVDPAIVKEAQATEYLSRIYESPDYPGRRLDLWINYSDEGLNLRHSPEICLPSGGWTKIESVSHEISVPSGPGKSLPIMRLGYSQRDLVMGIGFWYYIFGEGKLERYVRGLPITSRSSHGRTTRGSGLTVEVFCSGESDPDGKILKGFATALLSELEPILPEDRAEYFIP</sequence>
<reference evidence="3" key="1">
    <citation type="submission" date="2024-05" db="EMBL/GenBank/DDBJ databases">
        <title>Planctomycetes of the genus Singulisphaera possess chitinolytic capabilities.</title>
        <authorList>
            <person name="Ivanova A."/>
        </authorList>
    </citation>
    <scope>NUCLEOTIDE SEQUENCE</scope>
    <source>
        <strain evidence="3">Ch08T</strain>
    </source>
</reference>
<organism evidence="3">
    <name type="scientific">Singulisphaera sp. Ch08</name>
    <dbReference type="NCBI Taxonomy" id="3120278"/>
    <lineage>
        <taxon>Bacteria</taxon>
        <taxon>Pseudomonadati</taxon>
        <taxon>Planctomycetota</taxon>
        <taxon>Planctomycetia</taxon>
        <taxon>Isosphaerales</taxon>
        <taxon>Isosphaeraceae</taxon>
        <taxon>Singulisphaera</taxon>
    </lineage>
</organism>
<feature type="domain" description="Methanolan biosynthesis EpsI" evidence="2">
    <location>
        <begin position="13"/>
        <end position="212"/>
    </location>
</feature>
<keyword evidence="1" id="KW-0732">Signal</keyword>
<dbReference type="RefSeq" id="WP_406700363.1">
    <property type="nucleotide sequence ID" value="NZ_CP155447.1"/>
</dbReference>
<name>A0AAU7CQU4_9BACT</name>